<comment type="caution">
    <text evidence="2">The sequence shown here is derived from an EMBL/GenBank/DDBJ whole genome shotgun (WGS) entry which is preliminary data.</text>
</comment>
<dbReference type="AlphaFoldDB" id="A0AAW0R878"/>
<name>A0AAW0R878_9PEZI</name>
<evidence type="ECO:0000313" key="3">
    <source>
        <dbReference type="Proteomes" id="UP001392437"/>
    </source>
</evidence>
<accession>A0AAW0R878</accession>
<keyword evidence="1" id="KW-0732">Signal</keyword>
<gene>
    <name evidence="2" type="ORF">PG999_002389</name>
</gene>
<sequence>MRFSSSLPSLLAAAASLLASQAAAKPEQIRAVQDPIFHYYLQAYPQDPSIPVMGPESSSEYFNIDGTIRSTNTSRYLSINGDDATSYKTLTFANTTAGGSGTNVWALEGDTIITGKSSNWGRQLNFLVCKMDGNFWQVYLQTGSATPSGKTCSNYQSLHLPCLC</sequence>
<organism evidence="2 3">
    <name type="scientific">Apiospora kogelbergensis</name>
    <dbReference type="NCBI Taxonomy" id="1337665"/>
    <lineage>
        <taxon>Eukaryota</taxon>
        <taxon>Fungi</taxon>
        <taxon>Dikarya</taxon>
        <taxon>Ascomycota</taxon>
        <taxon>Pezizomycotina</taxon>
        <taxon>Sordariomycetes</taxon>
        <taxon>Xylariomycetidae</taxon>
        <taxon>Amphisphaeriales</taxon>
        <taxon>Apiosporaceae</taxon>
        <taxon>Apiospora</taxon>
    </lineage>
</organism>
<protein>
    <submittedName>
        <fullName evidence="2">Uncharacterized protein</fullName>
    </submittedName>
</protein>
<keyword evidence="3" id="KW-1185">Reference proteome</keyword>
<feature type="signal peptide" evidence="1">
    <location>
        <begin position="1"/>
        <end position="24"/>
    </location>
</feature>
<evidence type="ECO:0000256" key="1">
    <source>
        <dbReference type="SAM" id="SignalP"/>
    </source>
</evidence>
<reference evidence="2 3" key="1">
    <citation type="submission" date="2023-01" db="EMBL/GenBank/DDBJ databases">
        <title>Analysis of 21 Apiospora genomes using comparative genomics revels a genus with tremendous synthesis potential of carbohydrate active enzymes and secondary metabolites.</title>
        <authorList>
            <person name="Sorensen T."/>
        </authorList>
    </citation>
    <scope>NUCLEOTIDE SEQUENCE [LARGE SCALE GENOMIC DNA]</scope>
    <source>
        <strain evidence="2 3">CBS 117206</strain>
    </source>
</reference>
<dbReference type="Proteomes" id="UP001392437">
    <property type="component" value="Unassembled WGS sequence"/>
</dbReference>
<feature type="chain" id="PRO_5043878098" evidence="1">
    <location>
        <begin position="25"/>
        <end position="164"/>
    </location>
</feature>
<proteinExistence type="predicted"/>
<dbReference type="EMBL" id="JAQQWP010000002">
    <property type="protein sequence ID" value="KAK8130009.1"/>
    <property type="molecule type" value="Genomic_DNA"/>
</dbReference>
<evidence type="ECO:0000313" key="2">
    <source>
        <dbReference type="EMBL" id="KAK8130009.1"/>
    </source>
</evidence>